<name>A0A7X1RP24_STRMT</name>
<evidence type="ECO:0000256" key="1">
    <source>
        <dbReference type="ARBA" id="ARBA00010923"/>
    </source>
</evidence>
<dbReference type="SUPFAM" id="SSF116734">
    <property type="entry name" value="DNA methylase specificity domain"/>
    <property type="match status" value="2"/>
</dbReference>
<accession>A0A7X1RP24</accession>
<dbReference type="AlphaFoldDB" id="A0A7X1RP24"/>
<gene>
    <name evidence="6" type="ORF">GEZ89_06945</name>
</gene>
<feature type="domain" description="Type I restriction modification DNA specificity" evidence="5">
    <location>
        <begin position="47"/>
        <end position="190"/>
    </location>
</feature>
<dbReference type="Proteomes" id="UP000467560">
    <property type="component" value="Unassembled WGS sequence"/>
</dbReference>
<evidence type="ECO:0000313" key="7">
    <source>
        <dbReference type="Proteomes" id="UP000467560"/>
    </source>
</evidence>
<dbReference type="InterPro" id="IPR000055">
    <property type="entry name" value="Restrct_endonuc_typeI_TRD"/>
</dbReference>
<protein>
    <submittedName>
        <fullName evidence="6">Restriction endonuclease subunit S</fullName>
    </submittedName>
</protein>
<keyword evidence="6" id="KW-0540">Nuclease</keyword>
<dbReference type="Pfam" id="PF01420">
    <property type="entry name" value="Methylase_S"/>
    <property type="match status" value="2"/>
</dbReference>
<feature type="coiled-coil region" evidence="4">
    <location>
        <begin position="400"/>
        <end position="427"/>
    </location>
</feature>
<feature type="domain" description="Type I restriction modification DNA specificity" evidence="5">
    <location>
        <begin position="230"/>
        <end position="418"/>
    </location>
</feature>
<dbReference type="InterPro" id="IPR052021">
    <property type="entry name" value="Type-I_RS_S_subunit"/>
</dbReference>
<keyword evidence="3" id="KW-0238">DNA-binding</keyword>
<keyword evidence="6" id="KW-0255">Endonuclease</keyword>
<organism evidence="6 7">
    <name type="scientific">Streptococcus mitis</name>
    <dbReference type="NCBI Taxonomy" id="28037"/>
    <lineage>
        <taxon>Bacteria</taxon>
        <taxon>Bacillati</taxon>
        <taxon>Bacillota</taxon>
        <taxon>Bacilli</taxon>
        <taxon>Lactobacillales</taxon>
        <taxon>Streptococcaceae</taxon>
        <taxon>Streptococcus</taxon>
        <taxon>Streptococcus mitis group</taxon>
    </lineage>
</organism>
<dbReference type="PANTHER" id="PTHR30408">
    <property type="entry name" value="TYPE-1 RESTRICTION ENZYME ECOKI SPECIFICITY PROTEIN"/>
    <property type="match status" value="1"/>
</dbReference>
<keyword evidence="2" id="KW-0680">Restriction system</keyword>
<evidence type="ECO:0000256" key="2">
    <source>
        <dbReference type="ARBA" id="ARBA00022747"/>
    </source>
</evidence>
<dbReference type="PANTHER" id="PTHR30408:SF12">
    <property type="entry name" value="TYPE I RESTRICTION ENZYME MJAVIII SPECIFICITY SUBUNIT"/>
    <property type="match status" value="1"/>
</dbReference>
<evidence type="ECO:0000256" key="3">
    <source>
        <dbReference type="ARBA" id="ARBA00023125"/>
    </source>
</evidence>
<reference evidence="6 7" key="1">
    <citation type="submission" date="2019-10" db="EMBL/GenBank/DDBJ databases">
        <title>Streptococcus mitis of the oral and urogenital tracts.</title>
        <authorList>
            <person name="Price T."/>
            <person name="Mores C.R."/>
            <person name="Putonti C."/>
            <person name="Wolfe A.J."/>
        </authorList>
    </citation>
    <scope>NUCLEOTIDE SEQUENCE [LARGE SCALE GENOMIC DNA]</scope>
    <source>
        <strain evidence="6 7">SM16</strain>
    </source>
</reference>
<dbReference type="EMBL" id="WIJK01000018">
    <property type="protein sequence ID" value="MQQ52686.1"/>
    <property type="molecule type" value="Genomic_DNA"/>
</dbReference>
<evidence type="ECO:0000256" key="4">
    <source>
        <dbReference type="SAM" id="Coils"/>
    </source>
</evidence>
<keyword evidence="6" id="KW-0378">Hydrolase</keyword>
<dbReference type="GO" id="GO:0009307">
    <property type="term" value="P:DNA restriction-modification system"/>
    <property type="evidence" value="ECO:0007669"/>
    <property type="project" value="UniProtKB-KW"/>
</dbReference>
<proteinExistence type="inferred from homology"/>
<comment type="caution">
    <text evidence="6">The sequence shown here is derived from an EMBL/GenBank/DDBJ whole genome shotgun (WGS) entry which is preliminary data.</text>
</comment>
<evidence type="ECO:0000259" key="5">
    <source>
        <dbReference type="Pfam" id="PF01420"/>
    </source>
</evidence>
<sequence>MEKKMSKISKIRFKGYSEEVRRKLLKQLVKLDGRIGFRGYTKQDIVERSNGVLAYSPTNILNNKIVNGKNDTYISQAKYEESPEIMVKKNNILFVKTGSTLGKSSLVRELTEPATINPQLIVIKTIHVDSDYLAVYLLTDSIQKQIFQAKIGGAVPTLTETEIGKFVISLPSLAEQSAIGSLFRTLDELLASYKDNLANYQSLKTTMLSKMFPKAGQTVPEIRLDGFEGEWECLKIAEIFQIIDGDRGKSYPGESDFYSVGHTLFLDTGNVKKSGLDFSTTKFISEEKDKELRNGKLILGDFILTSRGTLGNVAYYNENIQKRYSSVRINSAMLILRPLLGDKISPDYILAVLRGNLISDFMKVNQVGSAQPHITKKEFSKIKVLVPSNIQEQQAIGAYFSNLEQLITSYQDKITQLETLKKKLLQDMFI</sequence>
<dbReference type="Gene3D" id="3.90.220.20">
    <property type="entry name" value="DNA methylase specificity domains"/>
    <property type="match status" value="2"/>
</dbReference>
<keyword evidence="4" id="KW-0175">Coiled coil</keyword>
<dbReference type="GO" id="GO:0004519">
    <property type="term" value="F:endonuclease activity"/>
    <property type="evidence" value="ECO:0007669"/>
    <property type="project" value="UniProtKB-KW"/>
</dbReference>
<dbReference type="InterPro" id="IPR044946">
    <property type="entry name" value="Restrct_endonuc_typeI_TRD_sf"/>
</dbReference>
<dbReference type="GO" id="GO:0003677">
    <property type="term" value="F:DNA binding"/>
    <property type="evidence" value="ECO:0007669"/>
    <property type="project" value="UniProtKB-KW"/>
</dbReference>
<evidence type="ECO:0000313" key="6">
    <source>
        <dbReference type="EMBL" id="MQQ52686.1"/>
    </source>
</evidence>
<comment type="similarity">
    <text evidence="1">Belongs to the type-I restriction system S methylase family.</text>
</comment>